<evidence type="ECO:0008006" key="5">
    <source>
        <dbReference type="Google" id="ProtNLM"/>
    </source>
</evidence>
<dbReference type="EMBL" id="NKUJ01000183">
    <property type="protein sequence ID" value="RMJ10995.1"/>
    <property type="molecule type" value="Genomic_DNA"/>
</dbReference>
<feature type="compositionally biased region" description="Pro residues" evidence="1">
    <location>
        <begin position="130"/>
        <end position="144"/>
    </location>
</feature>
<keyword evidence="2" id="KW-0472">Membrane</keyword>
<keyword evidence="4" id="KW-1185">Reference proteome</keyword>
<reference evidence="3 4" key="1">
    <citation type="submission" date="2017-06" db="EMBL/GenBank/DDBJ databases">
        <title>Comparative genomic analysis of Ambrosia Fusariam Clade fungi.</title>
        <authorList>
            <person name="Stajich J.E."/>
            <person name="Carrillo J."/>
            <person name="Kijimoto T."/>
            <person name="Eskalen A."/>
            <person name="O'Donnell K."/>
            <person name="Kasson M."/>
        </authorList>
    </citation>
    <scope>NUCLEOTIDE SEQUENCE [LARGE SCALE GENOMIC DNA]</scope>
    <source>
        <strain evidence="3">UCR3666</strain>
    </source>
</reference>
<name>A0A3M2S192_9HYPO</name>
<dbReference type="Pfam" id="PF12273">
    <property type="entry name" value="RCR"/>
    <property type="match status" value="1"/>
</dbReference>
<dbReference type="AlphaFoldDB" id="A0A3M2S192"/>
<proteinExistence type="predicted"/>
<evidence type="ECO:0000313" key="4">
    <source>
        <dbReference type="Proteomes" id="UP000277212"/>
    </source>
</evidence>
<keyword evidence="2" id="KW-0812">Transmembrane</keyword>
<evidence type="ECO:0000313" key="3">
    <source>
        <dbReference type="EMBL" id="RMJ10995.1"/>
    </source>
</evidence>
<protein>
    <recommendedName>
        <fullName evidence="5">Ubiquitin-protein ligase sel1</fullName>
    </recommendedName>
</protein>
<feature type="transmembrane region" description="Helical" evidence="2">
    <location>
        <begin position="46"/>
        <end position="70"/>
    </location>
</feature>
<evidence type="ECO:0000256" key="1">
    <source>
        <dbReference type="SAM" id="MobiDB-lite"/>
    </source>
</evidence>
<comment type="caution">
    <text evidence="3">The sequence shown here is derived from an EMBL/GenBank/DDBJ whole genome shotgun (WGS) entry which is preliminary data.</text>
</comment>
<sequence>MSAIRFVRRALERRDDDDDDDRTESWGLDDDDNDDGYWWYSDEGVIVKWSILAVIVVLFTLWIVGGYWHAKRRIAKGQRPLAYHRCFVSRRMMAQVDPRYAYHPQPYYAGYPPPEGYNYGQPGGYPMYNMPPPVYDPSRPPMYEEPPEGGSKIDPTQGQRRDDGPVDYQAPQGPPPAR</sequence>
<evidence type="ECO:0000256" key="2">
    <source>
        <dbReference type="SAM" id="Phobius"/>
    </source>
</evidence>
<dbReference type="InterPro" id="IPR020999">
    <property type="entry name" value="Chitin_synth_reg_RCR"/>
</dbReference>
<keyword evidence="2" id="KW-1133">Transmembrane helix</keyword>
<organism evidence="3 4">
    <name type="scientific">Fusarium kuroshium</name>
    <dbReference type="NCBI Taxonomy" id="2010991"/>
    <lineage>
        <taxon>Eukaryota</taxon>
        <taxon>Fungi</taxon>
        <taxon>Dikarya</taxon>
        <taxon>Ascomycota</taxon>
        <taxon>Pezizomycotina</taxon>
        <taxon>Sordariomycetes</taxon>
        <taxon>Hypocreomycetidae</taxon>
        <taxon>Hypocreales</taxon>
        <taxon>Nectriaceae</taxon>
        <taxon>Fusarium</taxon>
        <taxon>Fusarium solani species complex</taxon>
    </lineage>
</organism>
<dbReference type="Proteomes" id="UP000277212">
    <property type="component" value="Unassembled WGS sequence"/>
</dbReference>
<accession>A0A3M2S192</accession>
<gene>
    <name evidence="3" type="ORF">CDV36_009379</name>
</gene>
<dbReference type="OrthoDB" id="5400539at2759"/>
<feature type="region of interest" description="Disordered" evidence="1">
    <location>
        <begin position="130"/>
        <end position="178"/>
    </location>
</feature>